<keyword evidence="7 10" id="KW-0862">Zinc</keyword>
<dbReference type="PANTHER" id="PTHR11533">
    <property type="entry name" value="PROTEASE M1 ZINC METALLOPROTEASE"/>
    <property type="match status" value="1"/>
</dbReference>
<proteinExistence type="inferred from homology"/>
<evidence type="ECO:0000313" key="17">
    <source>
        <dbReference type="EMBL" id="KCZ83851.1"/>
    </source>
</evidence>
<evidence type="ECO:0000259" key="15">
    <source>
        <dbReference type="Pfam" id="PF11838"/>
    </source>
</evidence>
<dbReference type="GO" id="GO:0042277">
    <property type="term" value="F:peptide binding"/>
    <property type="evidence" value="ECO:0007669"/>
    <property type="project" value="TreeGrafter"/>
</dbReference>
<feature type="signal peptide" evidence="13">
    <location>
        <begin position="1"/>
        <end position="19"/>
    </location>
</feature>
<dbReference type="InterPro" id="IPR045357">
    <property type="entry name" value="Aminopeptidase_N-like_N"/>
</dbReference>
<reference evidence="17 18" key="1">
    <citation type="submission" date="2013-04" db="EMBL/GenBank/DDBJ databases">
        <title>Hyphomonas hirschiana VP5 Genome Sequencing.</title>
        <authorList>
            <person name="Lai Q."/>
            <person name="Shao Z."/>
        </authorList>
    </citation>
    <scope>NUCLEOTIDE SEQUENCE [LARGE SCALE GENOMIC DNA]</scope>
    <source>
        <strain evidence="17 18">VP5</strain>
    </source>
</reference>
<feature type="domain" description="Peptidase M1 membrane alanine aminopeptidase" evidence="14">
    <location>
        <begin position="269"/>
        <end position="484"/>
    </location>
</feature>
<evidence type="ECO:0000256" key="10">
    <source>
        <dbReference type="PIRSR" id="PIRSR634016-3"/>
    </source>
</evidence>
<feature type="domain" description="ERAP1-like C-terminal" evidence="15">
    <location>
        <begin position="566"/>
        <end position="861"/>
    </location>
</feature>
<protein>
    <recommendedName>
        <fullName evidence="12">Aminopeptidase</fullName>
        <ecNumber evidence="12">3.4.11.-</ecNumber>
    </recommendedName>
</protein>
<keyword evidence="6 12" id="KW-0378">Hydrolase</keyword>
<dbReference type="SUPFAM" id="SSF55486">
    <property type="entry name" value="Metalloproteases ('zincins'), catalytic domain"/>
    <property type="match status" value="1"/>
</dbReference>
<evidence type="ECO:0000256" key="3">
    <source>
        <dbReference type="ARBA" id="ARBA00022438"/>
    </source>
</evidence>
<dbReference type="GO" id="GO:0005737">
    <property type="term" value="C:cytoplasm"/>
    <property type="evidence" value="ECO:0007669"/>
    <property type="project" value="TreeGrafter"/>
</dbReference>
<evidence type="ECO:0000256" key="12">
    <source>
        <dbReference type="RuleBase" id="RU364040"/>
    </source>
</evidence>
<comment type="cofactor">
    <cofactor evidence="10 12">
        <name>Zn(2+)</name>
        <dbReference type="ChEBI" id="CHEBI:29105"/>
    </cofactor>
    <text evidence="10 12">Binds 1 zinc ion per subunit.</text>
</comment>
<feature type="binding site" evidence="10">
    <location>
        <position position="340"/>
    </location>
    <ligand>
        <name>Zn(2+)</name>
        <dbReference type="ChEBI" id="CHEBI:29105"/>
        <note>catalytic</note>
    </ligand>
</feature>
<dbReference type="SUPFAM" id="SSF63737">
    <property type="entry name" value="Leukotriene A4 hydrolase N-terminal domain"/>
    <property type="match status" value="1"/>
</dbReference>
<dbReference type="InterPro" id="IPR014782">
    <property type="entry name" value="Peptidase_M1_dom"/>
</dbReference>
<evidence type="ECO:0000256" key="1">
    <source>
        <dbReference type="ARBA" id="ARBA00000098"/>
    </source>
</evidence>
<keyword evidence="3 12" id="KW-0031">Aminopeptidase</keyword>
<evidence type="ECO:0000259" key="16">
    <source>
        <dbReference type="Pfam" id="PF17900"/>
    </source>
</evidence>
<evidence type="ECO:0000256" key="11">
    <source>
        <dbReference type="PIRSR" id="PIRSR634016-4"/>
    </source>
</evidence>
<dbReference type="PATRIC" id="fig|1280951.3.peg.3533"/>
<feature type="domain" description="Aminopeptidase N-like N-terminal" evidence="16">
    <location>
        <begin position="51"/>
        <end position="227"/>
    </location>
</feature>
<dbReference type="GO" id="GO:0008270">
    <property type="term" value="F:zinc ion binding"/>
    <property type="evidence" value="ECO:0007669"/>
    <property type="project" value="UniProtKB-UniRule"/>
</dbReference>
<name>A0A059F6Y9_9PROT</name>
<dbReference type="CDD" id="cd09601">
    <property type="entry name" value="M1_APN-Q_like"/>
    <property type="match status" value="1"/>
</dbReference>
<dbReference type="PRINTS" id="PR00756">
    <property type="entry name" value="ALADIPTASE"/>
</dbReference>
<dbReference type="GO" id="GO:0043171">
    <property type="term" value="P:peptide catabolic process"/>
    <property type="evidence" value="ECO:0007669"/>
    <property type="project" value="TreeGrafter"/>
</dbReference>
<feature type="site" description="Transition state stabilizer" evidence="11">
    <location>
        <position position="425"/>
    </location>
</feature>
<dbReference type="InterPro" id="IPR042097">
    <property type="entry name" value="Aminopeptidase_N-like_N_sf"/>
</dbReference>
<dbReference type="Gene3D" id="1.10.390.10">
    <property type="entry name" value="Neutral Protease Domain 2"/>
    <property type="match status" value="1"/>
</dbReference>
<evidence type="ECO:0000256" key="13">
    <source>
        <dbReference type="SAM" id="SignalP"/>
    </source>
</evidence>
<dbReference type="RefSeq" id="WP_011647789.1">
    <property type="nucleotide sequence ID" value="NZ_ARYI01000027.1"/>
</dbReference>
<dbReference type="AlphaFoldDB" id="A0A059F6Y9"/>
<organism evidence="17 18">
    <name type="scientific">Hyphomonas hirschiana VP5</name>
    <dbReference type="NCBI Taxonomy" id="1280951"/>
    <lineage>
        <taxon>Bacteria</taxon>
        <taxon>Pseudomonadati</taxon>
        <taxon>Pseudomonadota</taxon>
        <taxon>Alphaproteobacteria</taxon>
        <taxon>Hyphomonadales</taxon>
        <taxon>Hyphomonadaceae</taxon>
        <taxon>Hyphomonas</taxon>
    </lineage>
</organism>
<comment type="similarity">
    <text evidence="2 12">Belongs to the peptidase M1 family.</text>
</comment>
<dbReference type="OrthoDB" id="100605at2"/>
<dbReference type="Gene3D" id="2.60.40.1730">
    <property type="entry name" value="tricorn interacting facor f3 domain"/>
    <property type="match status" value="1"/>
</dbReference>
<accession>A0A059F6Y9</accession>
<dbReference type="GO" id="GO:0006508">
    <property type="term" value="P:proteolysis"/>
    <property type="evidence" value="ECO:0007669"/>
    <property type="project" value="UniProtKB-KW"/>
</dbReference>
<dbReference type="PANTHER" id="PTHR11533:SF174">
    <property type="entry name" value="PUROMYCIN-SENSITIVE AMINOPEPTIDASE-RELATED"/>
    <property type="match status" value="1"/>
</dbReference>
<dbReference type="GO" id="GO:0005615">
    <property type="term" value="C:extracellular space"/>
    <property type="evidence" value="ECO:0007669"/>
    <property type="project" value="TreeGrafter"/>
</dbReference>
<evidence type="ECO:0000256" key="6">
    <source>
        <dbReference type="ARBA" id="ARBA00022801"/>
    </source>
</evidence>
<comment type="caution">
    <text evidence="17">The sequence shown here is derived from an EMBL/GenBank/DDBJ whole genome shotgun (WGS) entry which is preliminary data.</text>
</comment>
<dbReference type="Gene3D" id="1.25.50.20">
    <property type="match status" value="1"/>
</dbReference>
<gene>
    <name evidence="17" type="ORF">HHI_17553</name>
</gene>
<dbReference type="PROSITE" id="PS51257">
    <property type="entry name" value="PROKAR_LIPOPROTEIN"/>
    <property type="match status" value="1"/>
</dbReference>
<dbReference type="Proteomes" id="UP000025061">
    <property type="component" value="Unassembled WGS sequence"/>
</dbReference>
<keyword evidence="4 12" id="KW-0645">Protease</keyword>
<dbReference type="Pfam" id="PF17900">
    <property type="entry name" value="Peptidase_M1_N"/>
    <property type="match status" value="1"/>
</dbReference>
<dbReference type="GO" id="GO:0016285">
    <property type="term" value="F:alanyl aminopeptidase activity"/>
    <property type="evidence" value="ECO:0007669"/>
    <property type="project" value="UniProtKB-EC"/>
</dbReference>
<evidence type="ECO:0000256" key="8">
    <source>
        <dbReference type="ARBA" id="ARBA00023049"/>
    </source>
</evidence>
<comment type="catalytic activity">
    <reaction evidence="1">
        <text>Release of an N-terminal amino acid, Xaa-|-Yaa- from a peptide, amide or arylamide. Xaa is preferably Ala, but may be most amino acids including Pro (slow action). When a terminal hydrophobic residue is followed by a prolyl residue, the two may be released as an intact Xaa-Pro dipeptide.</text>
        <dbReference type="EC" id="3.4.11.2"/>
    </reaction>
</comment>
<feature type="active site" description="Proton acceptor" evidence="9">
    <location>
        <position position="341"/>
    </location>
</feature>
<feature type="binding site" evidence="10">
    <location>
        <position position="344"/>
    </location>
    <ligand>
        <name>Zn(2+)</name>
        <dbReference type="ChEBI" id="CHEBI:29105"/>
        <note>catalytic</note>
    </ligand>
</feature>
<dbReference type="EMBL" id="ARYI01000027">
    <property type="protein sequence ID" value="KCZ83851.1"/>
    <property type="molecule type" value="Genomic_DNA"/>
</dbReference>
<dbReference type="Pfam" id="PF01433">
    <property type="entry name" value="Peptidase_M1"/>
    <property type="match status" value="1"/>
</dbReference>
<dbReference type="Pfam" id="PF11838">
    <property type="entry name" value="ERAP1_C"/>
    <property type="match status" value="1"/>
</dbReference>
<dbReference type="InterPro" id="IPR024571">
    <property type="entry name" value="ERAP1-like_C_dom"/>
</dbReference>
<feature type="binding site" evidence="10">
    <location>
        <position position="363"/>
    </location>
    <ligand>
        <name>Zn(2+)</name>
        <dbReference type="ChEBI" id="CHEBI:29105"/>
        <note>catalytic</note>
    </ligand>
</feature>
<evidence type="ECO:0000256" key="7">
    <source>
        <dbReference type="ARBA" id="ARBA00022833"/>
    </source>
</evidence>
<evidence type="ECO:0000256" key="2">
    <source>
        <dbReference type="ARBA" id="ARBA00010136"/>
    </source>
</evidence>
<dbReference type="InterPro" id="IPR027268">
    <property type="entry name" value="Peptidase_M4/M1_CTD_sf"/>
</dbReference>
<keyword evidence="5 10" id="KW-0479">Metal-binding</keyword>
<sequence length="887" mass="95785">MRFLTLACVAGLLLLGACAQRSAWTVPVQPVDVAALAEVAPSGRLPGTARPQAYRVTLDLDPRETHFSGQVEIDIQLAAATNGIWLHGDDLDVSRVTATAGRETVEAGWDEILDTGVVWVSFPRRLEARRVTLAIDYTAPFDTSLAGLFRVESQGNWYALAKSESIQARRFLPGFDEPGLKAPFHVTITVPEGMHAIANTPEVAREAAGDGFETIRFAPTRPLSTYLLSAAVGNFDKVERPDLPPNDVRRAAIPLTGYARAGKGEELAFALDLTPEMMRVFEEMLGQPYPYEKLDIIAAPQWPSGATELAAAITYREGRILVGPNTGPSLLRSVKEIHAHEIAHMWFGNLVTPPWWDDLWLKEGFAVWSETAVLSIMEPGNNHELAAVIDGIRAMSLDSLKGARAVAEPIDRNEDVRNAYDAITYSKGQSVIRMVDAYFGPEVLRPALGRYIARYADGEADSARFYEAIGRASGEPEIGRVFESFVTQPGVPVVRARPVCGAGIAKIEFTQSRYRPIGSEIQSGSQWRIPVCATWKDGANGGEVCALLSGAKRTVDVPGAICPEIIVPNSEGSGYYRFDLPAENWRALTENFAGLEAREALVSLDSAQAGFNAGTLDAEEYLRLLEASLTHPHGTVLITALNAWDSLLLQLGEGADPARARAAAALADREAPAELEAQLRLRGFEAGSLQDPAARAALVEEVDAFLSGQGQLSSDLYTYALRAALEDGGTAMFDRVVEATSRIDDAVFLQAAANTLGAAAAPEDAARALDLIYDGGISQQVTFSLAESLMNNPDHRAATWARITGDFPGFTSRLPAQSRRATPRLARAFCDPSVIPDLEALFAAGSRDLAGHERALDETKEYLTLCAAQQDHARQAFGPVLADPVQE</sequence>
<dbReference type="InterPro" id="IPR034016">
    <property type="entry name" value="M1_APN-typ"/>
</dbReference>
<evidence type="ECO:0000256" key="5">
    <source>
        <dbReference type="ARBA" id="ARBA00022723"/>
    </source>
</evidence>
<keyword evidence="18" id="KW-1185">Reference proteome</keyword>
<keyword evidence="8 12" id="KW-0482">Metalloprotease</keyword>
<keyword evidence="13" id="KW-0732">Signal</keyword>
<dbReference type="InterPro" id="IPR050344">
    <property type="entry name" value="Peptidase_M1_aminopeptidases"/>
</dbReference>
<dbReference type="InterPro" id="IPR001930">
    <property type="entry name" value="Peptidase_M1"/>
</dbReference>
<evidence type="ECO:0000256" key="4">
    <source>
        <dbReference type="ARBA" id="ARBA00022670"/>
    </source>
</evidence>
<dbReference type="GO" id="GO:0016020">
    <property type="term" value="C:membrane"/>
    <property type="evidence" value="ECO:0007669"/>
    <property type="project" value="TreeGrafter"/>
</dbReference>
<evidence type="ECO:0000256" key="9">
    <source>
        <dbReference type="PIRSR" id="PIRSR634016-1"/>
    </source>
</evidence>
<dbReference type="EC" id="3.4.11.-" evidence="12"/>
<dbReference type="GO" id="GO:0070006">
    <property type="term" value="F:metalloaminopeptidase activity"/>
    <property type="evidence" value="ECO:0007669"/>
    <property type="project" value="TreeGrafter"/>
</dbReference>
<evidence type="ECO:0000313" key="18">
    <source>
        <dbReference type="Proteomes" id="UP000025061"/>
    </source>
</evidence>
<feature type="chain" id="PRO_5001572018" description="Aminopeptidase" evidence="13">
    <location>
        <begin position="20"/>
        <end position="887"/>
    </location>
</feature>
<evidence type="ECO:0000259" key="14">
    <source>
        <dbReference type="Pfam" id="PF01433"/>
    </source>
</evidence>